<dbReference type="Pfam" id="PF00181">
    <property type="entry name" value="Ribosomal_L2_N"/>
    <property type="match status" value="1"/>
</dbReference>
<name>A0A436ZSV4_ARTFL</name>
<dbReference type="FunFam" id="2.40.50.140:FF:000020">
    <property type="entry name" value="60S ribosomal protein L2"/>
    <property type="match status" value="1"/>
</dbReference>
<dbReference type="RefSeq" id="XP_067487380.1">
    <property type="nucleotide sequence ID" value="XM_067639608.1"/>
</dbReference>
<dbReference type="GO" id="GO:0003723">
    <property type="term" value="F:RNA binding"/>
    <property type="evidence" value="ECO:0007669"/>
    <property type="project" value="TreeGrafter"/>
</dbReference>
<evidence type="ECO:0000259" key="5">
    <source>
        <dbReference type="SMART" id="SM01383"/>
    </source>
</evidence>
<comment type="similarity">
    <text evidence="1">Belongs to the universal ribosomal protein uL2 family.</text>
</comment>
<dbReference type="InterPro" id="IPR008991">
    <property type="entry name" value="Translation_prot_SH3-like_sf"/>
</dbReference>
<dbReference type="PANTHER" id="PTHR13691:SF16">
    <property type="entry name" value="LARGE RIBOSOMAL SUBUNIT PROTEIN UL2"/>
    <property type="match status" value="1"/>
</dbReference>
<evidence type="ECO:0000256" key="3">
    <source>
        <dbReference type="ARBA" id="ARBA00023274"/>
    </source>
</evidence>
<protein>
    <submittedName>
        <fullName evidence="6">Uncharacterized protein</fullName>
    </submittedName>
</protein>
<evidence type="ECO:0000313" key="7">
    <source>
        <dbReference type="Proteomes" id="UP000283090"/>
    </source>
</evidence>
<dbReference type="SMART" id="SM01383">
    <property type="entry name" value="Ribosomal_L2"/>
    <property type="match status" value="1"/>
</dbReference>
<keyword evidence="2" id="KW-0689">Ribosomal protein</keyword>
<dbReference type="Gene3D" id="4.10.950.10">
    <property type="entry name" value="Ribosomal protein L2, domain 3"/>
    <property type="match status" value="1"/>
</dbReference>
<dbReference type="SUPFAM" id="SSF50249">
    <property type="entry name" value="Nucleic acid-binding proteins"/>
    <property type="match status" value="1"/>
</dbReference>
<dbReference type="Gene3D" id="2.40.50.140">
    <property type="entry name" value="Nucleic acid-binding proteins"/>
    <property type="match status" value="1"/>
</dbReference>
<dbReference type="InterPro" id="IPR022671">
    <property type="entry name" value="Ribosomal_uL2_CS"/>
</dbReference>
<comment type="caution">
    <text evidence="6">The sequence shown here is derived from an EMBL/GenBank/DDBJ whole genome shotgun (WGS) entry which is preliminary data.</text>
</comment>
<evidence type="ECO:0000256" key="1">
    <source>
        <dbReference type="ARBA" id="ARBA00005636"/>
    </source>
</evidence>
<dbReference type="InterPro" id="IPR022669">
    <property type="entry name" value="Ribosomal_uL2_C"/>
</dbReference>
<organism evidence="6 7">
    <name type="scientific">Arthrobotrys flagrans</name>
    <name type="common">Nematode-trapping fungus</name>
    <name type="synonym">Trichothecium flagrans</name>
    <dbReference type="NCBI Taxonomy" id="97331"/>
    <lineage>
        <taxon>Eukaryota</taxon>
        <taxon>Fungi</taxon>
        <taxon>Dikarya</taxon>
        <taxon>Ascomycota</taxon>
        <taxon>Pezizomycotina</taxon>
        <taxon>Orbiliomycetes</taxon>
        <taxon>Orbiliales</taxon>
        <taxon>Orbiliaceae</taxon>
        <taxon>Arthrobotrys</taxon>
    </lineage>
</organism>
<dbReference type="VEuPathDB" id="FungiDB:DFL_009683"/>
<dbReference type="SUPFAM" id="SSF50104">
    <property type="entry name" value="Translation proteins SH3-like domain"/>
    <property type="match status" value="1"/>
</dbReference>
<keyword evidence="3" id="KW-0687">Ribonucleoprotein</keyword>
<dbReference type="Proteomes" id="UP000283090">
    <property type="component" value="Unassembled WGS sequence"/>
</dbReference>
<accession>A0A436ZSV4</accession>
<dbReference type="SMART" id="SM01382">
    <property type="entry name" value="Ribosomal_L2_C"/>
    <property type="match status" value="1"/>
</dbReference>
<dbReference type="InterPro" id="IPR002171">
    <property type="entry name" value="Ribosomal_uL2"/>
</dbReference>
<evidence type="ECO:0000256" key="2">
    <source>
        <dbReference type="ARBA" id="ARBA00022980"/>
    </source>
</evidence>
<keyword evidence="7" id="KW-1185">Reference proteome</keyword>
<dbReference type="OrthoDB" id="10267824at2759"/>
<dbReference type="FunFam" id="4.10.950.10:FF:000002">
    <property type="entry name" value="60S ribosomal protein L2"/>
    <property type="match status" value="1"/>
</dbReference>
<evidence type="ECO:0000259" key="4">
    <source>
        <dbReference type="SMART" id="SM01382"/>
    </source>
</evidence>
<dbReference type="STRING" id="97331.A0A436ZSV4"/>
<dbReference type="EMBL" id="SAEB01000012">
    <property type="protein sequence ID" value="RVD81836.1"/>
    <property type="molecule type" value="Genomic_DNA"/>
</dbReference>
<dbReference type="InterPro" id="IPR014722">
    <property type="entry name" value="Rib_uL2_dom2"/>
</dbReference>
<gene>
    <name evidence="6" type="ORF">DFL_009683</name>
</gene>
<feature type="domain" description="Large ribosomal subunit protein uL2 RNA-binding" evidence="5">
    <location>
        <begin position="11"/>
        <end position="90"/>
    </location>
</feature>
<dbReference type="InterPro" id="IPR014726">
    <property type="entry name" value="Ribosomal_uL2_dom3"/>
</dbReference>
<dbReference type="GO" id="GO:0022625">
    <property type="term" value="C:cytosolic large ribosomal subunit"/>
    <property type="evidence" value="ECO:0007669"/>
    <property type="project" value="TreeGrafter"/>
</dbReference>
<dbReference type="InterPro" id="IPR022666">
    <property type="entry name" value="Ribosomal_uL2_RNA-bd_dom"/>
</dbReference>
<feature type="domain" description="Large ribosomal subunit protein uL2 C-terminal" evidence="4">
    <location>
        <begin position="96"/>
        <end position="231"/>
    </location>
</feature>
<sequence>MGRVIRSQRKGAGSIFTAHTRLRKNPAQFRTLDYAERHGYIRGIVKDIIHDSGRGAPLATVEFRDPYRFKTHKETFIANEGMYSGQFVYAGKKASLSIGNILPLSSCPEGTIVTNVEERAGDRGTLGRASGTYVTIIGHNPDEGKTRVKLPSGSKKVVPSTSRGMIGLVAGGGRTDKPMLKASRAMWKAKTKRNNWPRTRGVAMNPVDHPHGGGNHQHIGKASTISRFAARGQKAGLIAARRTGLLRGTQKVKDS</sequence>
<dbReference type="GO" id="GO:0002181">
    <property type="term" value="P:cytoplasmic translation"/>
    <property type="evidence" value="ECO:0007669"/>
    <property type="project" value="TreeGrafter"/>
</dbReference>
<dbReference type="FunFam" id="2.30.30.30:FF:000006">
    <property type="entry name" value="60S ribosomal protein L8"/>
    <property type="match status" value="1"/>
</dbReference>
<dbReference type="GeneID" id="93591994"/>
<dbReference type="PANTHER" id="PTHR13691">
    <property type="entry name" value="RIBOSOMAL PROTEIN L2"/>
    <property type="match status" value="1"/>
</dbReference>
<dbReference type="Pfam" id="PF03947">
    <property type="entry name" value="Ribosomal_L2_C"/>
    <property type="match status" value="1"/>
</dbReference>
<reference evidence="6 7" key="1">
    <citation type="submission" date="2019-01" db="EMBL/GenBank/DDBJ databases">
        <title>Intercellular communication is required for trap formation in the nematode-trapping fungus Duddingtonia flagrans.</title>
        <authorList>
            <person name="Youssar L."/>
            <person name="Wernet V."/>
            <person name="Hensel N."/>
            <person name="Hildebrandt H.-G."/>
            <person name="Fischer R."/>
        </authorList>
    </citation>
    <scope>NUCLEOTIDE SEQUENCE [LARGE SCALE GENOMIC DNA]</scope>
    <source>
        <strain evidence="6 7">CBS H-5679</strain>
    </source>
</reference>
<evidence type="ECO:0000313" key="6">
    <source>
        <dbReference type="EMBL" id="RVD81836.1"/>
    </source>
</evidence>
<dbReference type="InterPro" id="IPR012340">
    <property type="entry name" value="NA-bd_OB-fold"/>
</dbReference>
<proteinExistence type="inferred from homology"/>
<dbReference type="PIRSF" id="PIRSF002158">
    <property type="entry name" value="Ribosomal_L2"/>
    <property type="match status" value="1"/>
</dbReference>
<dbReference type="PROSITE" id="PS00467">
    <property type="entry name" value="RIBOSOMAL_L2"/>
    <property type="match status" value="1"/>
</dbReference>
<dbReference type="GO" id="GO:0003735">
    <property type="term" value="F:structural constituent of ribosome"/>
    <property type="evidence" value="ECO:0007669"/>
    <property type="project" value="InterPro"/>
</dbReference>
<dbReference type="AlphaFoldDB" id="A0A436ZSV4"/>
<dbReference type="Gene3D" id="2.30.30.30">
    <property type="match status" value="1"/>
</dbReference>